<dbReference type="InterPro" id="IPR058148">
    <property type="entry name" value="M949_RS01915-like_dom"/>
</dbReference>
<name>A0A7X4GVF0_9BURK</name>
<dbReference type="NCBIfam" id="NF046077">
    <property type="entry name" value="LPS_M949_RS01915"/>
    <property type="match status" value="1"/>
</dbReference>
<dbReference type="EMBL" id="WWCK01000010">
    <property type="protein sequence ID" value="MYM70437.1"/>
    <property type="molecule type" value="Genomic_DNA"/>
</dbReference>
<comment type="caution">
    <text evidence="1">The sequence shown here is derived from an EMBL/GenBank/DDBJ whole genome shotgun (WGS) entry which is preliminary data.</text>
</comment>
<evidence type="ECO:0000313" key="2">
    <source>
        <dbReference type="Proteomes" id="UP000450012"/>
    </source>
</evidence>
<dbReference type="Proteomes" id="UP000450012">
    <property type="component" value="Unassembled WGS sequence"/>
</dbReference>
<keyword evidence="2" id="KW-1185">Reference proteome</keyword>
<dbReference type="AlphaFoldDB" id="A0A7X4GVF0"/>
<organism evidence="1 2">
    <name type="scientific">Duganella rivi</name>
    <dbReference type="NCBI Taxonomy" id="2666083"/>
    <lineage>
        <taxon>Bacteria</taxon>
        <taxon>Pseudomonadati</taxon>
        <taxon>Pseudomonadota</taxon>
        <taxon>Betaproteobacteria</taxon>
        <taxon>Burkholderiales</taxon>
        <taxon>Oxalobacteraceae</taxon>
        <taxon>Telluria group</taxon>
        <taxon>Duganella</taxon>
    </lineage>
</organism>
<evidence type="ECO:0000313" key="1">
    <source>
        <dbReference type="EMBL" id="MYM70437.1"/>
    </source>
</evidence>
<reference evidence="1 2" key="1">
    <citation type="submission" date="2019-12" db="EMBL/GenBank/DDBJ databases">
        <title>Novel species isolated from a subtropical stream in China.</title>
        <authorList>
            <person name="Lu H."/>
        </authorList>
    </citation>
    <scope>NUCLEOTIDE SEQUENCE [LARGE SCALE GENOMIC DNA]</scope>
    <source>
        <strain evidence="1 2">FT55W</strain>
    </source>
</reference>
<proteinExistence type="predicted"/>
<protein>
    <submittedName>
        <fullName evidence="1">Uncharacterized protein</fullName>
    </submittedName>
</protein>
<dbReference type="SUPFAM" id="SSF69318">
    <property type="entry name" value="Integrin alpha N-terminal domain"/>
    <property type="match status" value="1"/>
</dbReference>
<dbReference type="InterPro" id="IPR028994">
    <property type="entry name" value="Integrin_alpha_N"/>
</dbReference>
<gene>
    <name evidence="1" type="ORF">GTP45_27045</name>
</gene>
<sequence>MVSAQRVIDKGGEHVLVLSRKSGLSPSKPAEREEYHELKAVYYGRKDGRWKTEWTVHDMVDCPTLDSAAEFFTSAVSVTDLNGDGRSEVTIPYRLFCGGGIDYSTVKVILREGGTKLAIRGELEMYQPGGKPALQGKKQYDSVLAQPANNAYKQHLDAVWARIRLIRQ</sequence>
<accession>A0A7X4GVF0</accession>
<dbReference type="RefSeq" id="WP_161016941.1">
    <property type="nucleotide sequence ID" value="NZ_WWCK01000010.1"/>
</dbReference>